<dbReference type="Proteomes" id="UP000053326">
    <property type="component" value="Unassembled WGS sequence"/>
</dbReference>
<evidence type="ECO:0000313" key="1">
    <source>
        <dbReference type="EMBL" id="KUK35845.1"/>
    </source>
</evidence>
<dbReference type="SUPFAM" id="SSF160544">
    <property type="entry name" value="EscU C-terminal domain-like"/>
    <property type="match status" value="1"/>
</dbReference>
<comment type="caution">
    <text evidence="1">The sequence shown here is derived from an EMBL/GenBank/DDBJ whole genome shotgun (WGS) entry which is preliminary data.</text>
</comment>
<keyword evidence="1" id="KW-0969">Cilium</keyword>
<evidence type="ECO:0000313" key="2">
    <source>
        <dbReference type="Proteomes" id="UP000053326"/>
    </source>
</evidence>
<dbReference type="PANTHER" id="PTHR30531:SF12">
    <property type="entry name" value="FLAGELLAR BIOSYNTHETIC PROTEIN FLHB"/>
    <property type="match status" value="1"/>
</dbReference>
<dbReference type="GO" id="GO:0005886">
    <property type="term" value="C:plasma membrane"/>
    <property type="evidence" value="ECO:0007669"/>
    <property type="project" value="TreeGrafter"/>
</dbReference>
<organism evidence="1 2">
    <name type="scientific">Thermacetogenium phaeum</name>
    <dbReference type="NCBI Taxonomy" id="85874"/>
    <lineage>
        <taxon>Bacteria</taxon>
        <taxon>Bacillati</taxon>
        <taxon>Bacillota</taxon>
        <taxon>Clostridia</taxon>
        <taxon>Thermoanaerobacterales</taxon>
        <taxon>Thermoanaerobacteraceae</taxon>
        <taxon>Thermacetogenium</taxon>
    </lineage>
</organism>
<keyword evidence="1" id="KW-0282">Flagellum</keyword>
<dbReference type="OMA" id="HEVPIYE"/>
<sequence length="91" mass="9932">MEREIEEAVAIKYEKDRRAAPHVVAAGKGPLAQRIVEVAAAAGVPVLKEPRIAGLLANLPPGTEIPPDLYQAVAEILVFIYRMDRRCSGRK</sequence>
<reference evidence="2" key="1">
    <citation type="journal article" date="2015" name="MBio">
        <title>Genome-Resolved Metagenomic Analysis Reveals Roles for Candidate Phyla and Other Microbial Community Members in Biogeochemical Transformations in Oil Reservoirs.</title>
        <authorList>
            <person name="Hu P."/>
            <person name="Tom L."/>
            <person name="Singh A."/>
            <person name="Thomas B.C."/>
            <person name="Baker B.J."/>
            <person name="Piceno Y.M."/>
            <person name="Andersen G.L."/>
            <person name="Banfield J.F."/>
        </authorList>
    </citation>
    <scope>NUCLEOTIDE SEQUENCE [LARGE SCALE GENOMIC DNA]</scope>
</reference>
<dbReference type="Gene3D" id="3.40.1690.10">
    <property type="entry name" value="secretion proteins EscU"/>
    <property type="match status" value="1"/>
</dbReference>
<proteinExistence type="predicted"/>
<dbReference type="InterPro" id="IPR006135">
    <property type="entry name" value="T3SS_substrate_exporter"/>
</dbReference>
<protein>
    <submittedName>
        <fullName evidence="1">Flagellar biosynthesis protein FlhB</fullName>
    </submittedName>
</protein>
<dbReference type="GO" id="GO:0009306">
    <property type="term" value="P:protein secretion"/>
    <property type="evidence" value="ECO:0007669"/>
    <property type="project" value="InterPro"/>
</dbReference>
<dbReference type="EMBL" id="LGFO01000237">
    <property type="protein sequence ID" value="KUK35845.1"/>
    <property type="molecule type" value="Genomic_DNA"/>
</dbReference>
<accession>A0A124FK19</accession>
<dbReference type="Pfam" id="PF01312">
    <property type="entry name" value="Bac_export_2"/>
    <property type="match status" value="1"/>
</dbReference>
<dbReference type="PANTHER" id="PTHR30531">
    <property type="entry name" value="FLAGELLAR BIOSYNTHETIC PROTEIN FLHB"/>
    <property type="match status" value="1"/>
</dbReference>
<dbReference type="AlphaFoldDB" id="A0A124FK19"/>
<gene>
    <name evidence="1" type="ORF">XD66_1446</name>
</gene>
<name>A0A124FK19_9THEO</name>
<keyword evidence="1" id="KW-0966">Cell projection</keyword>
<dbReference type="InterPro" id="IPR029025">
    <property type="entry name" value="T3SS_substrate_exporter_C"/>
</dbReference>